<dbReference type="InterPro" id="IPR006621">
    <property type="entry name" value="Nose-resist-to-fluoxetine_N"/>
</dbReference>
<dbReference type="PANTHER" id="PTHR11161:SF0">
    <property type="entry name" value="O-ACYLTRANSFERASE LIKE PROTEIN"/>
    <property type="match status" value="1"/>
</dbReference>
<dbReference type="Pfam" id="PF20146">
    <property type="entry name" value="NRF"/>
    <property type="match status" value="1"/>
</dbReference>
<keyword evidence="4" id="KW-1185">Reference proteome</keyword>
<keyword evidence="1" id="KW-1133">Transmembrane helix</keyword>
<dbReference type="GO" id="GO:0016747">
    <property type="term" value="F:acyltransferase activity, transferring groups other than amino-acyl groups"/>
    <property type="evidence" value="ECO:0007669"/>
    <property type="project" value="InterPro"/>
</dbReference>
<protein>
    <submittedName>
        <fullName evidence="3">Putative nose resistant to fluoxetine protein 6-like</fullName>
    </submittedName>
</protein>
<sequence>MNGRRLLYVVAFPGILGVIFGLDATHADDFIDPAKAWLSQRAAHWANMYLPGTAPENSTCQRALQAMAASLADNSTLWAAKIVDSWAKVPDGLYSGNWALEGVYDECVGASSPDGDVWGKFCRVFVSKNRSQEGGRHEGGCGAGALDACARQQARLPPLFPTSLNLAPFKTYSTCMPDACAEHDLQESVSAALSDSSLAVRRVQCHTLHEAPEFTAGDIAFIALLGVLLALMVAASALDVYIERTRSKAIAKGGARFLLPFSIYTNLSKLFQLNTTKSSQNITCLHGIRVLSMIWVVYGHQHSATATFSANVLMAYAKTSDLLYQVISNAYFSVDSFFFLSGFLVSYVLLREVSRTGRFNVLVFYLHRIIRLLPPIALATGLFATVARLLISGPMATGWDAMRRACVVNWWKDLVFINNLYTTSAEPGIRDECIAFDLMTNSACTETRVERAEACVEREETDPLDTEALVVLRELSMADDAWDAEFPFCF</sequence>
<dbReference type="OrthoDB" id="6380490at2759"/>
<evidence type="ECO:0000313" key="4">
    <source>
        <dbReference type="Proteomes" id="UP000283509"/>
    </source>
</evidence>
<proteinExistence type="predicted"/>
<dbReference type="Pfam" id="PF01757">
    <property type="entry name" value="Acyl_transf_3"/>
    <property type="match status" value="1"/>
</dbReference>
<dbReference type="EMBL" id="QCYY01001827">
    <property type="protein sequence ID" value="ROT74960.1"/>
    <property type="molecule type" value="Genomic_DNA"/>
</dbReference>
<accession>A0A3R7P467</accession>
<keyword evidence="1" id="KW-0812">Transmembrane</keyword>
<evidence type="ECO:0000259" key="2">
    <source>
        <dbReference type="SMART" id="SM00703"/>
    </source>
</evidence>
<feature type="transmembrane region" description="Helical" evidence="1">
    <location>
        <begin position="369"/>
        <end position="391"/>
    </location>
</feature>
<gene>
    <name evidence="3" type="ORF">C7M84_006526</name>
</gene>
<organism evidence="3 4">
    <name type="scientific">Penaeus vannamei</name>
    <name type="common">Whiteleg shrimp</name>
    <name type="synonym">Litopenaeus vannamei</name>
    <dbReference type="NCBI Taxonomy" id="6689"/>
    <lineage>
        <taxon>Eukaryota</taxon>
        <taxon>Metazoa</taxon>
        <taxon>Ecdysozoa</taxon>
        <taxon>Arthropoda</taxon>
        <taxon>Crustacea</taxon>
        <taxon>Multicrustacea</taxon>
        <taxon>Malacostraca</taxon>
        <taxon>Eumalacostraca</taxon>
        <taxon>Eucarida</taxon>
        <taxon>Decapoda</taxon>
        <taxon>Dendrobranchiata</taxon>
        <taxon>Penaeoidea</taxon>
        <taxon>Penaeidae</taxon>
        <taxon>Penaeus</taxon>
    </lineage>
</organism>
<dbReference type="PANTHER" id="PTHR11161">
    <property type="entry name" value="O-ACYLTRANSFERASE"/>
    <property type="match status" value="1"/>
</dbReference>
<evidence type="ECO:0000313" key="3">
    <source>
        <dbReference type="EMBL" id="ROT74960.1"/>
    </source>
</evidence>
<dbReference type="Proteomes" id="UP000283509">
    <property type="component" value="Unassembled WGS sequence"/>
</dbReference>
<reference evidence="3 4" key="1">
    <citation type="submission" date="2018-04" db="EMBL/GenBank/DDBJ databases">
        <authorList>
            <person name="Zhang X."/>
            <person name="Yuan J."/>
            <person name="Li F."/>
            <person name="Xiang J."/>
        </authorList>
    </citation>
    <scope>NUCLEOTIDE SEQUENCE [LARGE SCALE GENOMIC DNA]</scope>
    <source>
        <tissue evidence="3">Muscle</tissue>
    </source>
</reference>
<comment type="caution">
    <text evidence="3">The sequence shown here is derived from an EMBL/GenBank/DDBJ whole genome shotgun (WGS) entry which is preliminary data.</text>
</comment>
<dbReference type="AlphaFoldDB" id="A0A3R7P467"/>
<dbReference type="InterPro" id="IPR002656">
    <property type="entry name" value="Acyl_transf_3_dom"/>
</dbReference>
<feature type="transmembrane region" description="Helical" evidence="1">
    <location>
        <begin position="330"/>
        <end position="349"/>
    </location>
</feature>
<name>A0A3R7P467_PENVA</name>
<dbReference type="STRING" id="6689.A0A3R7P467"/>
<reference evidence="3 4" key="2">
    <citation type="submission" date="2019-01" db="EMBL/GenBank/DDBJ databases">
        <title>The decoding of complex shrimp genome reveals the adaptation for benthos swimmer, frequently molting mechanism and breeding impact on genome.</title>
        <authorList>
            <person name="Sun Y."/>
            <person name="Gao Y."/>
            <person name="Yu Y."/>
        </authorList>
    </citation>
    <scope>NUCLEOTIDE SEQUENCE [LARGE SCALE GENOMIC DNA]</scope>
    <source>
        <tissue evidence="3">Muscle</tissue>
    </source>
</reference>
<feature type="transmembrane region" description="Helical" evidence="1">
    <location>
        <begin position="219"/>
        <end position="242"/>
    </location>
</feature>
<dbReference type="SMART" id="SM00703">
    <property type="entry name" value="NRF"/>
    <property type="match status" value="1"/>
</dbReference>
<dbReference type="InterPro" id="IPR052728">
    <property type="entry name" value="O2_lipid_transport_reg"/>
</dbReference>
<feature type="domain" description="Nose resistant-to-fluoxetine protein N-terminal" evidence="2">
    <location>
        <begin position="57"/>
        <end position="207"/>
    </location>
</feature>
<keyword evidence="1" id="KW-0472">Membrane</keyword>
<evidence type="ECO:0000256" key="1">
    <source>
        <dbReference type="SAM" id="Phobius"/>
    </source>
</evidence>